<dbReference type="InterPro" id="IPR001466">
    <property type="entry name" value="Beta-lactam-related"/>
</dbReference>
<evidence type="ECO:0000313" key="3">
    <source>
        <dbReference type="EMBL" id="SEJ98332.1"/>
    </source>
</evidence>
<name>A0AAQ1GIC5_9BURK</name>
<dbReference type="PANTHER" id="PTHR43283:SF7">
    <property type="entry name" value="BETA-LACTAMASE-RELATED DOMAIN-CONTAINING PROTEIN"/>
    <property type="match status" value="1"/>
</dbReference>
<feature type="domain" description="Beta-lactamase-related" evidence="2">
    <location>
        <begin position="75"/>
        <end position="344"/>
    </location>
</feature>
<keyword evidence="1" id="KW-0732">Signal</keyword>
<dbReference type="Pfam" id="PF00144">
    <property type="entry name" value="Beta-lactamase"/>
    <property type="match status" value="1"/>
</dbReference>
<evidence type="ECO:0000313" key="4">
    <source>
        <dbReference type="Proteomes" id="UP000183529"/>
    </source>
</evidence>
<accession>A0AAQ1GIC5</accession>
<evidence type="ECO:0000259" key="2">
    <source>
        <dbReference type="Pfam" id="PF00144"/>
    </source>
</evidence>
<dbReference type="RefSeq" id="WP_074984918.1">
    <property type="nucleotide sequence ID" value="NZ_CADFGN010000004.1"/>
</dbReference>
<dbReference type="SUPFAM" id="SSF56601">
    <property type="entry name" value="beta-lactamase/transpeptidase-like"/>
    <property type="match status" value="1"/>
</dbReference>
<proteinExistence type="predicted"/>
<dbReference type="InterPro" id="IPR050789">
    <property type="entry name" value="Diverse_Enzym_Activities"/>
</dbReference>
<feature type="chain" id="PRO_5042956857" evidence="1">
    <location>
        <begin position="26"/>
        <end position="378"/>
    </location>
</feature>
<gene>
    <name evidence="3" type="ORF">SAMN05216550_11253</name>
</gene>
<dbReference type="EMBL" id="FNZM01000012">
    <property type="protein sequence ID" value="SEJ98332.1"/>
    <property type="molecule type" value="Genomic_DNA"/>
</dbReference>
<comment type="caution">
    <text evidence="3">The sequence shown here is derived from an EMBL/GenBank/DDBJ whole genome shotgun (WGS) entry which is preliminary data.</text>
</comment>
<organism evidence="3 4">
    <name type="scientific">Paraburkholderia tropica</name>
    <dbReference type="NCBI Taxonomy" id="92647"/>
    <lineage>
        <taxon>Bacteria</taxon>
        <taxon>Pseudomonadati</taxon>
        <taxon>Pseudomonadota</taxon>
        <taxon>Betaproteobacteria</taxon>
        <taxon>Burkholderiales</taxon>
        <taxon>Burkholderiaceae</taxon>
        <taxon>Paraburkholderia</taxon>
    </lineage>
</organism>
<dbReference type="InterPro" id="IPR012338">
    <property type="entry name" value="Beta-lactam/transpept-like"/>
</dbReference>
<dbReference type="Gene3D" id="3.40.710.10">
    <property type="entry name" value="DD-peptidase/beta-lactamase superfamily"/>
    <property type="match status" value="1"/>
</dbReference>
<protein>
    <submittedName>
        <fullName evidence="3">CubicO group peptidase, beta-lactamase class C family</fullName>
    </submittedName>
</protein>
<dbReference type="AlphaFoldDB" id="A0AAQ1GIC5"/>
<feature type="signal peptide" evidence="1">
    <location>
        <begin position="1"/>
        <end position="25"/>
    </location>
</feature>
<sequence length="378" mass="41119">MNTFKPLVWLALAALPLACTTQQHATTPATSSESANDTTCIATNAPRFPAAQWRHADPASLGWSPARLADADAYARRVGATSLMIVQHGAVVDEWGDTQAKTPLYSVRKSLLSALIGIAVAQHQIDLDATLAQLGIDDNAPALTPTERQATVRELLEARSGVYHATTYETPWMQRIKPPRGSHAPGAFWCYNNWDFNALGGIYRQQSGHDIFTAFADEIARPIGMQDYAPSDGRYASGEPDTRYPAYPIDMSTRDLARFAWLYLNDGRWNGRQIVPAAWVEASTRPGSNTPWGGYGYMWWTSTPADAVDTAGNTASAPQIASYWADGHLGQYAIVVPSLDLVVVSRVDPKQTSKHVSEPARAHLMTLIEAAAPSKTVP</sequence>
<evidence type="ECO:0000256" key="1">
    <source>
        <dbReference type="SAM" id="SignalP"/>
    </source>
</evidence>
<reference evidence="3 4" key="1">
    <citation type="submission" date="2016-10" db="EMBL/GenBank/DDBJ databases">
        <authorList>
            <person name="Varghese N."/>
            <person name="Submissions S."/>
        </authorList>
    </citation>
    <scope>NUCLEOTIDE SEQUENCE [LARGE SCALE GENOMIC DNA]</scope>
    <source>
        <strain evidence="3 4">LMG 22274</strain>
    </source>
</reference>
<dbReference type="PANTHER" id="PTHR43283">
    <property type="entry name" value="BETA-LACTAMASE-RELATED"/>
    <property type="match status" value="1"/>
</dbReference>
<dbReference type="Proteomes" id="UP000183529">
    <property type="component" value="Unassembled WGS sequence"/>
</dbReference>